<evidence type="ECO:0000256" key="7">
    <source>
        <dbReference type="ARBA" id="ARBA00023136"/>
    </source>
</evidence>
<keyword evidence="5 8" id="KW-0812">Transmembrane</keyword>
<accession>A0ABP4CHW7</accession>
<reference evidence="10" key="1">
    <citation type="journal article" date="2019" name="Int. J. Syst. Evol. Microbiol.">
        <title>The Global Catalogue of Microorganisms (GCM) 10K type strain sequencing project: providing services to taxonomists for standard genome sequencing and annotation.</title>
        <authorList>
            <consortium name="The Broad Institute Genomics Platform"/>
            <consortium name="The Broad Institute Genome Sequencing Center for Infectious Disease"/>
            <person name="Wu L."/>
            <person name="Ma J."/>
        </authorList>
    </citation>
    <scope>NUCLEOTIDE SEQUENCE [LARGE SCALE GENOMIC DNA]</scope>
    <source>
        <strain evidence="10">JCM 10696</strain>
    </source>
</reference>
<evidence type="ECO:0000256" key="2">
    <source>
        <dbReference type="ARBA" id="ARBA00006669"/>
    </source>
</evidence>
<comment type="similarity">
    <text evidence="2">Belongs to the nicotinamide ribonucleoside (NR) uptake permease (TC 4.B.1) family.</text>
</comment>
<evidence type="ECO:0000256" key="8">
    <source>
        <dbReference type="SAM" id="Phobius"/>
    </source>
</evidence>
<dbReference type="NCBIfam" id="TIGR01528">
    <property type="entry name" value="NMN_trans_PnuC"/>
    <property type="match status" value="1"/>
</dbReference>
<gene>
    <name evidence="9" type="primary">pnuC</name>
    <name evidence="9" type="ORF">GCM10009550_72640</name>
</gene>
<dbReference type="PANTHER" id="PTHR36122">
    <property type="entry name" value="NICOTINAMIDE RIBOSIDE TRANSPORTER PNUC"/>
    <property type="match status" value="1"/>
</dbReference>
<sequence length="213" mass="23273">MLHELVGPLLEPAFTLGETPTSWGEVLGFVTGVLTVWLVVRQHIANWGVGIVNVVVLGLIFLDSGLYADASLQIVYVVLGLYGWWVWLYGGENRTGRLVQRTSRGEWAGVAAGVVVATAVMTWVLVSFTESTVPFWDALTTALSLAATYGQCRKLVESWMLWMTVDLIYVPLYAYKGLYLTGALYVIFLGLCVAGLRAWRRDLAGRAGSPVAA</sequence>
<dbReference type="RefSeq" id="WP_344246846.1">
    <property type="nucleotide sequence ID" value="NZ_BAAAHH010000053.1"/>
</dbReference>
<feature type="transmembrane region" description="Helical" evidence="8">
    <location>
        <begin position="182"/>
        <end position="199"/>
    </location>
</feature>
<organism evidence="9 10">
    <name type="scientific">Actinocorallia libanotica</name>
    <dbReference type="NCBI Taxonomy" id="46162"/>
    <lineage>
        <taxon>Bacteria</taxon>
        <taxon>Bacillati</taxon>
        <taxon>Actinomycetota</taxon>
        <taxon>Actinomycetes</taxon>
        <taxon>Streptosporangiales</taxon>
        <taxon>Thermomonosporaceae</taxon>
        <taxon>Actinocorallia</taxon>
    </lineage>
</organism>
<feature type="transmembrane region" description="Helical" evidence="8">
    <location>
        <begin position="110"/>
        <end position="129"/>
    </location>
</feature>
<keyword evidence="6 8" id="KW-1133">Transmembrane helix</keyword>
<name>A0ABP4CHW7_9ACTN</name>
<evidence type="ECO:0000256" key="5">
    <source>
        <dbReference type="ARBA" id="ARBA00022692"/>
    </source>
</evidence>
<evidence type="ECO:0000313" key="9">
    <source>
        <dbReference type="EMBL" id="GAA0967986.1"/>
    </source>
</evidence>
<evidence type="ECO:0000256" key="1">
    <source>
        <dbReference type="ARBA" id="ARBA00004651"/>
    </source>
</evidence>
<dbReference type="InterPro" id="IPR006419">
    <property type="entry name" value="NMN_transpt_PnuC"/>
</dbReference>
<keyword evidence="10" id="KW-1185">Reference proteome</keyword>
<evidence type="ECO:0000313" key="10">
    <source>
        <dbReference type="Proteomes" id="UP001500665"/>
    </source>
</evidence>
<feature type="transmembrane region" description="Helical" evidence="8">
    <location>
        <begin position="74"/>
        <end position="90"/>
    </location>
</feature>
<feature type="transmembrane region" description="Helical" evidence="8">
    <location>
        <begin position="20"/>
        <end position="40"/>
    </location>
</feature>
<dbReference type="EMBL" id="BAAAHH010000053">
    <property type="protein sequence ID" value="GAA0967986.1"/>
    <property type="molecule type" value="Genomic_DNA"/>
</dbReference>
<evidence type="ECO:0000256" key="6">
    <source>
        <dbReference type="ARBA" id="ARBA00022989"/>
    </source>
</evidence>
<comment type="caution">
    <text evidence="9">The sequence shown here is derived from an EMBL/GenBank/DDBJ whole genome shotgun (WGS) entry which is preliminary data.</text>
</comment>
<feature type="transmembrane region" description="Helical" evidence="8">
    <location>
        <begin position="47"/>
        <end position="68"/>
    </location>
</feature>
<evidence type="ECO:0000256" key="3">
    <source>
        <dbReference type="ARBA" id="ARBA00022448"/>
    </source>
</evidence>
<keyword evidence="3" id="KW-0813">Transport</keyword>
<evidence type="ECO:0000256" key="4">
    <source>
        <dbReference type="ARBA" id="ARBA00022475"/>
    </source>
</evidence>
<keyword evidence="7 8" id="KW-0472">Membrane</keyword>
<dbReference type="Pfam" id="PF04973">
    <property type="entry name" value="NMN_transporter"/>
    <property type="match status" value="1"/>
</dbReference>
<protein>
    <submittedName>
        <fullName evidence="9">Nicotinamide riboside transporter PnuC</fullName>
    </submittedName>
</protein>
<dbReference type="Proteomes" id="UP001500665">
    <property type="component" value="Unassembled WGS sequence"/>
</dbReference>
<comment type="subcellular location">
    <subcellularLocation>
        <location evidence="1">Cell membrane</location>
        <topology evidence="1">Multi-pass membrane protein</topology>
    </subcellularLocation>
</comment>
<dbReference type="PANTHER" id="PTHR36122:SF2">
    <property type="entry name" value="NICOTINAMIDE RIBOSIDE TRANSPORTER PNUC"/>
    <property type="match status" value="1"/>
</dbReference>
<keyword evidence="4" id="KW-1003">Cell membrane</keyword>
<proteinExistence type="inferred from homology"/>